<dbReference type="InterPro" id="IPR015421">
    <property type="entry name" value="PyrdxlP-dep_Trfase_major"/>
</dbReference>
<feature type="compositionally biased region" description="Low complexity" evidence="1">
    <location>
        <begin position="1"/>
        <end position="18"/>
    </location>
</feature>
<feature type="compositionally biased region" description="Polar residues" evidence="1">
    <location>
        <begin position="530"/>
        <end position="545"/>
    </location>
</feature>
<dbReference type="PANTHER" id="PTHR46577:SF1">
    <property type="entry name" value="HTH-TYPE TRANSCRIPTIONAL REGULATORY PROTEIN GABR"/>
    <property type="match status" value="1"/>
</dbReference>
<dbReference type="InterPro" id="IPR004839">
    <property type="entry name" value="Aminotransferase_I/II_large"/>
</dbReference>
<dbReference type="InterPro" id="IPR015424">
    <property type="entry name" value="PyrdxlP-dep_Trfase"/>
</dbReference>
<feature type="domain" description="Aminotransferase class I/classII large" evidence="2">
    <location>
        <begin position="70"/>
        <end position="323"/>
    </location>
</feature>
<evidence type="ECO:0000313" key="3">
    <source>
        <dbReference type="EMBL" id="WRL63127.1"/>
    </source>
</evidence>
<dbReference type="Pfam" id="PF00155">
    <property type="entry name" value="Aminotran_1_2"/>
    <property type="match status" value="1"/>
</dbReference>
<evidence type="ECO:0000313" key="4">
    <source>
        <dbReference type="Proteomes" id="UP001324287"/>
    </source>
</evidence>
<proteinExistence type="predicted"/>
<keyword evidence="3" id="KW-0808">Transferase</keyword>
<reference evidence="3 4" key="1">
    <citation type="submission" date="2023-12" db="EMBL/GenBank/DDBJ databases">
        <title>Blastococcus brunescens sp. nov., an actonobacterium isolated from sandstone collected in sahara desert.</title>
        <authorList>
            <person name="Gtari M."/>
            <person name="Ghodhbane F."/>
        </authorList>
    </citation>
    <scope>NUCLEOTIDE SEQUENCE [LARGE SCALE GENOMIC DNA]</scope>
    <source>
        <strain evidence="3 4">BMG 8361</strain>
    </source>
</reference>
<dbReference type="Gene3D" id="3.40.640.10">
    <property type="entry name" value="Type I PLP-dependent aspartate aminotransferase-like (Major domain)"/>
    <property type="match status" value="1"/>
</dbReference>
<keyword evidence="4" id="KW-1185">Reference proteome</keyword>
<accession>A0ABZ1AX45</accession>
<feature type="region of interest" description="Disordered" evidence="1">
    <location>
        <begin position="351"/>
        <end position="383"/>
    </location>
</feature>
<dbReference type="CDD" id="cd00609">
    <property type="entry name" value="AAT_like"/>
    <property type="match status" value="1"/>
</dbReference>
<feature type="region of interest" description="Disordered" evidence="1">
    <location>
        <begin position="1"/>
        <end position="37"/>
    </location>
</feature>
<protein>
    <submittedName>
        <fullName evidence="3">PLP-dependent aminotransferase family protein</fullName>
    </submittedName>
</protein>
<gene>
    <name evidence="3" type="ORF">U6N30_25500</name>
</gene>
<evidence type="ECO:0000259" key="2">
    <source>
        <dbReference type="Pfam" id="PF00155"/>
    </source>
</evidence>
<dbReference type="EMBL" id="CP141261">
    <property type="protein sequence ID" value="WRL63127.1"/>
    <property type="molecule type" value="Genomic_DNA"/>
</dbReference>
<dbReference type="Proteomes" id="UP001324287">
    <property type="component" value="Chromosome"/>
</dbReference>
<dbReference type="GO" id="GO:0008483">
    <property type="term" value="F:transaminase activity"/>
    <property type="evidence" value="ECO:0007669"/>
    <property type="project" value="UniProtKB-KW"/>
</dbReference>
<sequence length="558" mass="58675">MGRRGAGTFVVGTVTAAPAPAPRGRPRDRPEPAPVDLRAGSPCLEVLDRAAWRRAWRAAGDIAPDGGPEPAADPAFARAVTEHLLRHRGLPAAPEDVLATAGTSAAVGEVARLLPPGSRVGVEDPGYHRVVGALRAAGVAVVPLPVDGDGLVVDAVPGGLAAVYCTPAHQFPLGRRLSAARRTTLVARARAESWWVLEDDYDGELRYDVAPLPLLGALGPDVVVHLGTSSKILSPTLGVGWLVAPAELRAELVARRTATGARPPRAGQRVFTALADSGDLARHLRRLSRELGRRRAAVLAAVAEAGAVAEGDPAGAHVVVPLPGPGAEDRALALAAERGWPWTGWRATTTGTGPAGGPAWSWATPPRRPPSSTTPWTCSPRSWGNVATVTTSGRAEWGPAGSPRRRDAAAQLTRETAPGRGVVRRTTVSSHVPGVVAREQRVEVGRLLHPRHVELLGHHRVVGGLLDRPEDAHRRVAQVLAREPGQGERVGRVLPVRVVHHDLRRVDLVGLGDPQPPTSSRTTHEAPSGPKTSGSPWTRGSTTGCRSPGPSAARRRRR</sequence>
<dbReference type="SUPFAM" id="SSF53383">
    <property type="entry name" value="PLP-dependent transferases"/>
    <property type="match status" value="1"/>
</dbReference>
<name>A0ABZ1AX45_9ACTN</name>
<dbReference type="InterPro" id="IPR051446">
    <property type="entry name" value="HTH_trans_reg/aminotransferase"/>
</dbReference>
<dbReference type="PANTHER" id="PTHR46577">
    <property type="entry name" value="HTH-TYPE TRANSCRIPTIONAL REGULATORY PROTEIN GABR"/>
    <property type="match status" value="1"/>
</dbReference>
<keyword evidence="3" id="KW-0032">Aminotransferase</keyword>
<organism evidence="3 4">
    <name type="scientific">Blastococcus brunescens</name>
    <dbReference type="NCBI Taxonomy" id="1564165"/>
    <lineage>
        <taxon>Bacteria</taxon>
        <taxon>Bacillati</taxon>
        <taxon>Actinomycetota</taxon>
        <taxon>Actinomycetes</taxon>
        <taxon>Geodermatophilales</taxon>
        <taxon>Geodermatophilaceae</taxon>
        <taxon>Blastococcus</taxon>
    </lineage>
</organism>
<feature type="region of interest" description="Disordered" evidence="1">
    <location>
        <begin position="507"/>
        <end position="558"/>
    </location>
</feature>
<dbReference type="RefSeq" id="WP_324274464.1">
    <property type="nucleotide sequence ID" value="NZ_CP141261.1"/>
</dbReference>
<evidence type="ECO:0000256" key="1">
    <source>
        <dbReference type="SAM" id="MobiDB-lite"/>
    </source>
</evidence>